<keyword evidence="6" id="KW-0460">Magnesium</keyword>
<evidence type="ECO:0000256" key="2">
    <source>
        <dbReference type="ARBA" id="ARBA00022649"/>
    </source>
</evidence>
<evidence type="ECO:0000259" key="8">
    <source>
        <dbReference type="Pfam" id="PF01850"/>
    </source>
</evidence>
<dbReference type="PANTHER" id="PTHR33653">
    <property type="entry name" value="RIBONUCLEASE VAPC2"/>
    <property type="match status" value="1"/>
</dbReference>
<name>A0AAT9GAL3_9RICK</name>
<dbReference type="Pfam" id="PF01850">
    <property type="entry name" value="PIN"/>
    <property type="match status" value="1"/>
</dbReference>
<protein>
    <submittedName>
        <fullName evidence="9">Type II toxin-antitoxin system VapC family toxin</fullName>
    </submittedName>
</protein>
<comment type="similarity">
    <text evidence="7">Belongs to the PINc/VapC protein family.</text>
</comment>
<dbReference type="AlphaFoldDB" id="A0AAT9GAL3"/>
<sequence length="132" mass="15162">MILVDSNILLDIITCDASWYNWSSNQLLKLSQFHELAINDYIYTEVSIGFERIEELEEIIGDNFKVLPIPKEALFLAGKVFIQYKKANSGKKNSVLLDFFIGAHASVLNIPLLTRDVARYKTYFSKLHLIHP</sequence>
<evidence type="ECO:0000256" key="5">
    <source>
        <dbReference type="ARBA" id="ARBA00022801"/>
    </source>
</evidence>
<dbReference type="PANTHER" id="PTHR33653:SF1">
    <property type="entry name" value="RIBONUCLEASE VAPC2"/>
    <property type="match status" value="1"/>
</dbReference>
<reference evidence="9" key="1">
    <citation type="submission" date="2024-01" db="EMBL/GenBank/DDBJ databases">
        <title>Sequencing the genomes of a sandfly, Sergentomyia squamirostris, and its two endosymbionts.</title>
        <authorList>
            <person name="Itokawa K."/>
            <person name="Sanjoba C."/>
        </authorList>
    </citation>
    <scope>NUCLEOTIDE SEQUENCE</scope>
    <source>
        <strain evidence="9">RiSSQ</strain>
    </source>
</reference>
<dbReference type="InterPro" id="IPR050556">
    <property type="entry name" value="Type_II_TA_system_RNase"/>
</dbReference>
<dbReference type="InterPro" id="IPR002716">
    <property type="entry name" value="PIN_dom"/>
</dbReference>
<feature type="domain" description="PIN" evidence="8">
    <location>
        <begin position="2"/>
        <end position="117"/>
    </location>
</feature>
<evidence type="ECO:0000256" key="3">
    <source>
        <dbReference type="ARBA" id="ARBA00022722"/>
    </source>
</evidence>
<dbReference type="GO" id="GO:0046872">
    <property type="term" value="F:metal ion binding"/>
    <property type="evidence" value="ECO:0007669"/>
    <property type="project" value="UniProtKB-KW"/>
</dbReference>
<accession>A0AAT9GAL3</accession>
<dbReference type="GO" id="GO:0016787">
    <property type="term" value="F:hydrolase activity"/>
    <property type="evidence" value="ECO:0007669"/>
    <property type="project" value="UniProtKB-KW"/>
</dbReference>
<keyword evidence="5" id="KW-0378">Hydrolase</keyword>
<dbReference type="Gene3D" id="3.40.50.1010">
    <property type="entry name" value="5'-nuclease"/>
    <property type="match status" value="1"/>
</dbReference>
<evidence type="ECO:0000256" key="1">
    <source>
        <dbReference type="ARBA" id="ARBA00001946"/>
    </source>
</evidence>
<proteinExistence type="inferred from homology"/>
<keyword evidence="3" id="KW-0540">Nuclease</keyword>
<dbReference type="GO" id="GO:0004518">
    <property type="term" value="F:nuclease activity"/>
    <property type="evidence" value="ECO:0007669"/>
    <property type="project" value="UniProtKB-KW"/>
</dbReference>
<dbReference type="SUPFAM" id="SSF88723">
    <property type="entry name" value="PIN domain-like"/>
    <property type="match status" value="1"/>
</dbReference>
<evidence type="ECO:0000256" key="4">
    <source>
        <dbReference type="ARBA" id="ARBA00022723"/>
    </source>
</evidence>
<keyword evidence="2" id="KW-1277">Toxin-antitoxin system</keyword>
<dbReference type="EMBL" id="AP029170">
    <property type="protein sequence ID" value="BFD46888.1"/>
    <property type="molecule type" value="Genomic_DNA"/>
</dbReference>
<evidence type="ECO:0000313" key="9">
    <source>
        <dbReference type="EMBL" id="BFD46888.1"/>
    </source>
</evidence>
<organism evidence="9">
    <name type="scientific">Candidatus Tisiphia endosymbiont of Sergentomyia squamirostris</name>
    <dbReference type="NCBI Taxonomy" id="3113639"/>
    <lineage>
        <taxon>Bacteria</taxon>
        <taxon>Pseudomonadati</taxon>
        <taxon>Pseudomonadota</taxon>
        <taxon>Alphaproteobacteria</taxon>
        <taxon>Rickettsiales</taxon>
        <taxon>Rickettsiaceae</taxon>
        <taxon>Rickettsieae</taxon>
        <taxon>Candidatus Tisiphia</taxon>
    </lineage>
</organism>
<evidence type="ECO:0000256" key="7">
    <source>
        <dbReference type="ARBA" id="ARBA00038093"/>
    </source>
</evidence>
<comment type="cofactor">
    <cofactor evidence="1">
        <name>Mg(2+)</name>
        <dbReference type="ChEBI" id="CHEBI:18420"/>
    </cofactor>
</comment>
<gene>
    <name evidence="9" type="ORF">DMENIID0002_15340</name>
</gene>
<keyword evidence="4" id="KW-0479">Metal-binding</keyword>
<evidence type="ECO:0000256" key="6">
    <source>
        <dbReference type="ARBA" id="ARBA00022842"/>
    </source>
</evidence>
<dbReference type="InterPro" id="IPR029060">
    <property type="entry name" value="PIN-like_dom_sf"/>
</dbReference>